<dbReference type="InterPro" id="IPR005754">
    <property type="entry name" value="Sortase"/>
</dbReference>
<evidence type="ECO:0000313" key="4">
    <source>
        <dbReference type="Proteomes" id="UP000576550"/>
    </source>
</evidence>
<reference evidence="3 4" key="1">
    <citation type="journal article" date="2020" name="Biotechnol. Biofuels">
        <title>New insights from the biogas microbiome by comprehensive genome-resolved metagenomics of nearly 1600 species originating from multiple anaerobic digesters.</title>
        <authorList>
            <person name="Campanaro S."/>
            <person name="Treu L."/>
            <person name="Rodriguez-R L.M."/>
            <person name="Kovalovszki A."/>
            <person name="Ziels R.M."/>
            <person name="Maus I."/>
            <person name="Zhu X."/>
            <person name="Kougias P.G."/>
            <person name="Basile A."/>
            <person name="Luo G."/>
            <person name="Schluter A."/>
            <person name="Konstantinidis K.T."/>
            <person name="Angelidaki I."/>
        </authorList>
    </citation>
    <scope>NUCLEOTIDE SEQUENCE [LARGE SCALE GENOMIC DNA]</scope>
    <source>
        <strain evidence="3">AS05jafATM_89</strain>
    </source>
</reference>
<feature type="transmembrane region" description="Helical" evidence="2">
    <location>
        <begin position="7"/>
        <end position="27"/>
    </location>
</feature>
<name>A0A832QD33_9BACT</name>
<keyword evidence="1" id="KW-0378">Hydrolase</keyword>
<gene>
    <name evidence="3" type="ORF">GX533_00045</name>
</gene>
<dbReference type="EMBL" id="DUTP01000001">
    <property type="protein sequence ID" value="HHX99068.1"/>
    <property type="molecule type" value="Genomic_DNA"/>
</dbReference>
<evidence type="ECO:0000256" key="2">
    <source>
        <dbReference type="SAM" id="Phobius"/>
    </source>
</evidence>
<evidence type="ECO:0000313" key="3">
    <source>
        <dbReference type="EMBL" id="HHX99068.1"/>
    </source>
</evidence>
<sequence length="228" mass="26186">MKKTIKTLITLFLILLVLIPIGIFLIYPNYNKIQLSVKDFDFYNLTKQTTVKLLTTISPPVDTFRQEVYAEGSIEESVRTKDIILDTKILEELDATLFIDSISIEGKIYQGESSKTIDVGFWHFPLSKFPGQKGNAVIIGHRFQYLPPAKNTFFNLDKIAIGDEIVIKHKEGDWKYVVTETKVVDDNDLSVVRDSDDYRLTLITCTPLWTSEQRFVVIAKLDKLYQKV</sequence>
<evidence type="ECO:0000256" key="1">
    <source>
        <dbReference type="ARBA" id="ARBA00022801"/>
    </source>
</evidence>
<dbReference type="InterPro" id="IPR023365">
    <property type="entry name" value="Sortase_dom-sf"/>
</dbReference>
<keyword evidence="2" id="KW-1133">Transmembrane helix</keyword>
<organism evidence="3 4">
    <name type="scientific">Candidatus Dojkabacteria bacterium</name>
    <dbReference type="NCBI Taxonomy" id="2099670"/>
    <lineage>
        <taxon>Bacteria</taxon>
        <taxon>Candidatus Dojkabacteria</taxon>
    </lineage>
</organism>
<comment type="caution">
    <text evidence="3">The sequence shown here is derived from an EMBL/GenBank/DDBJ whole genome shotgun (WGS) entry which is preliminary data.</text>
</comment>
<keyword evidence="2" id="KW-0472">Membrane</keyword>
<dbReference type="GO" id="GO:0016787">
    <property type="term" value="F:hydrolase activity"/>
    <property type="evidence" value="ECO:0007669"/>
    <property type="project" value="UniProtKB-KW"/>
</dbReference>
<dbReference type="Gene3D" id="2.40.260.10">
    <property type="entry name" value="Sortase"/>
    <property type="match status" value="1"/>
</dbReference>
<dbReference type="NCBIfam" id="TIGR01076">
    <property type="entry name" value="sortase_fam"/>
    <property type="match status" value="1"/>
</dbReference>
<keyword evidence="2" id="KW-0812">Transmembrane</keyword>
<dbReference type="Proteomes" id="UP000576550">
    <property type="component" value="Unassembled WGS sequence"/>
</dbReference>
<proteinExistence type="predicted"/>
<accession>A0A832QD33</accession>
<protein>
    <submittedName>
        <fullName evidence="3">Sortase</fullName>
    </submittedName>
</protein>
<dbReference type="AlphaFoldDB" id="A0A832QD33"/>
<dbReference type="SUPFAM" id="SSF63817">
    <property type="entry name" value="Sortase"/>
    <property type="match status" value="1"/>
</dbReference>
<dbReference type="Pfam" id="PF04203">
    <property type="entry name" value="Sortase"/>
    <property type="match status" value="1"/>
</dbReference>